<keyword evidence="3" id="KW-1185">Reference proteome</keyword>
<protein>
    <submittedName>
        <fullName evidence="2">Uncharacterized protein</fullName>
    </submittedName>
</protein>
<feature type="region of interest" description="Disordered" evidence="1">
    <location>
        <begin position="157"/>
        <end position="182"/>
    </location>
</feature>
<evidence type="ECO:0000313" key="3">
    <source>
        <dbReference type="Proteomes" id="UP000887116"/>
    </source>
</evidence>
<feature type="compositionally biased region" description="Basic and acidic residues" evidence="1">
    <location>
        <begin position="1"/>
        <end position="11"/>
    </location>
</feature>
<feature type="region of interest" description="Disordered" evidence="1">
    <location>
        <begin position="1"/>
        <end position="24"/>
    </location>
</feature>
<feature type="compositionally biased region" description="Polar residues" evidence="1">
    <location>
        <begin position="157"/>
        <end position="168"/>
    </location>
</feature>
<dbReference type="AlphaFoldDB" id="A0A8X6LUZ2"/>
<accession>A0A8X6LUZ2</accession>
<proteinExistence type="predicted"/>
<name>A0A8X6LUZ2_TRICU</name>
<dbReference type="Proteomes" id="UP000887116">
    <property type="component" value="Unassembled WGS sequence"/>
</dbReference>
<reference evidence="2" key="1">
    <citation type="submission" date="2020-07" db="EMBL/GenBank/DDBJ databases">
        <title>Multicomponent nature underlies the extraordinary mechanical properties of spider dragline silk.</title>
        <authorList>
            <person name="Kono N."/>
            <person name="Nakamura H."/>
            <person name="Mori M."/>
            <person name="Yoshida Y."/>
            <person name="Ohtoshi R."/>
            <person name="Malay A.D."/>
            <person name="Moran D.A.P."/>
            <person name="Tomita M."/>
            <person name="Numata K."/>
            <person name="Arakawa K."/>
        </authorList>
    </citation>
    <scope>NUCLEOTIDE SEQUENCE</scope>
</reference>
<feature type="compositionally biased region" description="Low complexity" evidence="1">
    <location>
        <begin position="12"/>
        <end position="24"/>
    </location>
</feature>
<dbReference type="EMBL" id="BMAO01008191">
    <property type="protein sequence ID" value="GFR21627.1"/>
    <property type="molecule type" value="Genomic_DNA"/>
</dbReference>
<comment type="caution">
    <text evidence="2">The sequence shown here is derived from an EMBL/GenBank/DDBJ whole genome shotgun (WGS) entry which is preliminary data.</text>
</comment>
<evidence type="ECO:0000256" key="1">
    <source>
        <dbReference type="SAM" id="MobiDB-lite"/>
    </source>
</evidence>
<gene>
    <name evidence="2" type="ORF">TNCT_462911</name>
</gene>
<organism evidence="2 3">
    <name type="scientific">Trichonephila clavata</name>
    <name type="common">Joro spider</name>
    <name type="synonym">Nephila clavata</name>
    <dbReference type="NCBI Taxonomy" id="2740835"/>
    <lineage>
        <taxon>Eukaryota</taxon>
        <taxon>Metazoa</taxon>
        <taxon>Ecdysozoa</taxon>
        <taxon>Arthropoda</taxon>
        <taxon>Chelicerata</taxon>
        <taxon>Arachnida</taxon>
        <taxon>Araneae</taxon>
        <taxon>Araneomorphae</taxon>
        <taxon>Entelegynae</taxon>
        <taxon>Araneoidea</taxon>
        <taxon>Nephilidae</taxon>
        <taxon>Trichonephila</taxon>
    </lineage>
</organism>
<sequence length="182" mass="20824">MDIILDHHMTTDSRTPSRPSTPTPTALCLRRKALTDDIQKFTLLMQGSDSTLNSLKRFGTFDANDPYVSVIQNQKQEYTQLHDKALVRYRKKVNDLTTEPTRNLSQKRKENDDGFITPPISKVNKMASCSSQLNFQLELSNKFQNLNQDTARISTDTTISKPVQNSKTLNHKRISRHQLCSK</sequence>
<dbReference type="OrthoDB" id="10554682at2759"/>
<evidence type="ECO:0000313" key="2">
    <source>
        <dbReference type="EMBL" id="GFR21627.1"/>
    </source>
</evidence>